<name>A0ABR6ZAS7_9BURK</name>
<feature type="transmembrane region" description="Helical" evidence="1">
    <location>
        <begin position="37"/>
        <end position="59"/>
    </location>
</feature>
<feature type="transmembrane region" description="Helical" evidence="1">
    <location>
        <begin position="12"/>
        <end position="31"/>
    </location>
</feature>
<evidence type="ECO:0000313" key="2">
    <source>
        <dbReference type="EMBL" id="MBC3908856.1"/>
    </source>
</evidence>
<evidence type="ECO:0000256" key="1">
    <source>
        <dbReference type="SAM" id="Phobius"/>
    </source>
</evidence>
<keyword evidence="1" id="KW-0812">Transmembrane</keyword>
<dbReference type="EMBL" id="JACOFX010000007">
    <property type="protein sequence ID" value="MBC3908856.1"/>
    <property type="molecule type" value="Genomic_DNA"/>
</dbReference>
<gene>
    <name evidence="2" type="ORF">H8L47_14960</name>
</gene>
<evidence type="ECO:0000313" key="3">
    <source>
        <dbReference type="Proteomes" id="UP000646911"/>
    </source>
</evidence>
<protein>
    <submittedName>
        <fullName evidence="2">Uncharacterized protein</fullName>
    </submittedName>
</protein>
<dbReference type="Proteomes" id="UP000646911">
    <property type="component" value="Unassembled WGS sequence"/>
</dbReference>
<keyword evidence="1" id="KW-0472">Membrane</keyword>
<sequence>MKLFWHNLSPIWKTVLACLAMETGLFLLLLIFSRSLIISMVVQIVLFGPPTLFFAPFLYKKYKKLAEQKKGLLSE</sequence>
<reference evidence="2 3" key="1">
    <citation type="submission" date="2020-08" db="EMBL/GenBank/DDBJ databases">
        <title>Novel species isolated from subtropical streams in China.</title>
        <authorList>
            <person name="Lu H."/>
        </authorList>
    </citation>
    <scope>NUCLEOTIDE SEQUENCE [LARGE SCALE GENOMIC DNA]</scope>
    <source>
        <strain evidence="2 3">NL8W</strain>
    </source>
</reference>
<accession>A0ABR6ZAS7</accession>
<dbReference type="RefSeq" id="WP_186954398.1">
    <property type="nucleotide sequence ID" value="NZ_JACOFX010000007.1"/>
</dbReference>
<keyword evidence="3" id="KW-1185">Reference proteome</keyword>
<proteinExistence type="predicted"/>
<organism evidence="2 3">
    <name type="scientific">Undibacterium umbellatum</name>
    <dbReference type="NCBI Taxonomy" id="2762300"/>
    <lineage>
        <taxon>Bacteria</taxon>
        <taxon>Pseudomonadati</taxon>
        <taxon>Pseudomonadota</taxon>
        <taxon>Betaproteobacteria</taxon>
        <taxon>Burkholderiales</taxon>
        <taxon>Oxalobacteraceae</taxon>
        <taxon>Undibacterium</taxon>
    </lineage>
</organism>
<comment type="caution">
    <text evidence="2">The sequence shown here is derived from an EMBL/GenBank/DDBJ whole genome shotgun (WGS) entry which is preliminary data.</text>
</comment>
<keyword evidence="1" id="KW-1133">Transmembrane helix</keyword>